<dbReference type="GO" id="GO:0005886">
    <property type="term" value="C:plasma membrane"/>
    <property type="evidence" value="ECO:0007669"/>
    <property type="project" value="UniProtKB-SubCell"/>
</dbReference>
<feature type="transmembrane region" description="Helical" evidence="8">
    <location>
        <begin position="242"/>
        <end position="262"/>
    </location>
</feature>
<evidence type="ECO:0000256" key="2">
    <source>
        <dbReference type="ARBA" id="ARBA00022448"/>
    </source>
</evidence>
<keyword evidence="6 8" id="KW-1133">Transmembrane helix</keyword>
<evidence type="ECO:0000259" key="9">
    <source>
        <dbReference type="Pfam" id="PF12832"/>
    </source>
</evidence>
<dbReference type="PANTHER" id="PTHR23522">
    <property type="entry name" value="BLL5896 PROTEIN"/>
    <property type="match status" value="1"/>
</dbReference>
<dbReference type="InterPro" id="IPR024989">
    <property type="entry name" value="MFS_assoc_dom"/>
</dbReference>
<dbReference type="RefSeq" id="WP_158343322.1">
    <property type="nucleotide sequence ID" value="NZ_JAHQCW010000001.1"/>
</dbReference>
<keyword evidence="7 8" id="KW-0472">Membrane</keyword>
<evidence type="ECO:0000256" key="7">
    <source>
        <dbReference type="ARBA" id="ARBA00023136"/>
    </source>
</evidence>
<feature type="transmembrane region" description="Helical" evidence="8">
    <location>
        <begin position="362"/>
        <end position="381"/>
    </location>
</feature>
<dbReference type="GO" id="GO:0030395">
    <property type="term" value="F:lactose binding"/>
    <property type="evidence" value="ECO:0007669"/>
    <property type="project" value="TreeGrafter"/>
</dbReference>
<evidence type="ECO:0000256" key="5">
    <source>
        <dbReference type="ARBA" id="ARBA00022692"/>
    </source>
</evidence>
<evidence type="ECO:0000256" key="8">
    <source>
        <dbReference type="SAM" id="Phobius"/>
    </source>
</evidence>
<comment type="subcellular location">
    <subcellularLocation>
        <location evidence="1">Cell inner membrane</location>
        <topology evidence="1">Multi-pass membrane protein</topology>
    </subcellularLocation>
</comment>
<gene>
    <name evidence="10" type="ORF">KTH89_00555</name>
</gene>
<feature type="transmembrane region" description="Helical" evidence="8">
    <location>
        <begin position="274"/>
        <end position="295"/>
    </location>
</feature>
<organism evidence="10 11">
    <name type="scientific">Diplocloster agilis</name>
    <dbReference type="NCBI Taxonomy" id="2850323"/>
    <lineage>
        <taxon>Bacteria</taxon>
        <taxon>Bacillati</taxon>
        <taxon>Bacillota</taxon>
        <taxon>Clostridia</taxon>
        <taxon>Lachnospirales</taxon>
        <taxon>Lachnospiraceae</taxon>
        <taxon>Diplocloster</taxon>
    </lineage>
</organism>
<proteinExistence type="predicted"/>
<dbReference type="InterPro" id="IPR036259">
    <property type="entry name" value="MFS_trans_sf"/>
</dbReference>
<dbReference type="Pfam" id="PF12832">
    <property type="entry name" value="MFS_1_like"/>
    <property type="match status" value="1"/>
</dbReference>
<feature type="transmembrane region" description="Helical" evidence="8">
    <location>
        <begin position="301"/>
        <end position="318"/>
    </location>
</feature>
<evidence type="ECO:0000256" key="6">
    <source>
        <dbReference type="ARBA" id="ARBA00022989"/>
    </source>
</evidence>
<keyword evidence="4" id="KW-0997">Cell inner membrane</keyword>
<dbReference type="PANTHER" id="PTHR23522:SF10">
    <property type="entry name" value="3-PHENYLPROPIONIC ACID TRANSPORTER-RELATED"/>
    <property type="match status" value="1"/>
</dbReference>
<keyword evidence="3" id="KW-1003">Cell membrane</keyword>
<feature type="domain" description="Major facilitator superfamily associated" evidence="9">
    <location>
        <begin position="12"/>
        <end position="345"/>
    </location>
</feature>
<accession>A0A949JTU8</accession>
<dbReference type="GO" id="GO:0015528">
    <property type="term" value="F:lactose:proton symporter activity"/>
    <property type="evidence" value="ECO:0007669"/>
    <property type="project" value="TreeGrafter"/>
</dbReference>
<keyword evidence="11" id="KW-1185">Reference proteome</keyword>
<feature type="transmembrane region" description="Helical" evidence="8">
    <location>
        <begin position="206"/>
        <end position="230"/>
    </location>
</feature>
<dbReference type="SUPFAM" id="SSF103473">
    <property type="entry name" value="MFS general substrate transporter"/>
    <property type="match status" value="1"/>
</dbReference>
<feature type="transmembrane region" description="Helical" evidence="8">
    <location>
        <begin position="9"/>
        <end position="33"/>
    </location>
</feature>
<keyword evidence="5 8" id="KW-0812">Transmembrane</keyword>
<feature type="transmembrane region" description="Helical" evidence="8">
    <location>
        <begin position="162"/>
        <end position="178"/>
    </location>
</feature>
<evidence type="ECO:0000256" key="4">
    <source>
        <dbReference type="ARBA" id="ARBA00022519"/>
    </source>
</evidence>
<evidence type="ECO:0000313" key="11">
    <source>
        <dbReference type="Proteomes" id="UP000712157"/>
    </source>
</evidence>
<reference evidence="10" key="1">
    <citation type="submission" date="2021-06" db="EMBL/GenBank/DDBJ databases">
        <title>Description of novel taxa of the family Lachnospiraceae.</title>
        <authorList>
            <person name="Chaplin A.V."/>
            <person name="Sokolova S.R."/>
            <person name="Pikina A.P."/>
            <person name="Korzhanova M."/>
            <person name="Belova V."/>
            <person name="Korostin D."/>
            <person name="Efimov B.A."/>
        </authorList>
    </citation>
    <scope>NUCLEOTIDE SEQUENCE</scope>
    <source>
        <strain evidence="10">ASD5720</strain>
    </source>
</reference>
<keyword evidence="2" id="KW-0813">Transport</keyword>
<dbReference type="EMBL" id="JAHQCW010000001">
    <property type="protein sequence ID" value="MBU9735005.1"/>
    <property type="molecule type" value="Genomic_DNA"/>
</dbReference>
<dbReference type="AlphaFoldDB" id="A0A949JTU8"/>
<feature type="transmembrane region" description="Helical" evidence="8">
    <location>
        <begin position="99"/>
        <end position="117"/>
    </location>
</feature>
<name>A0A949JTU8_9FIRM</name>
<feature type="transmembrane region" description="Helical" evidence="8">
    <location>
        <begin position="330"/>
        <end position="350"/>
    </location>
</feature>
<dbReference type="Gene3D" id="1.20.1250.20">
    <property type="entry name" value="MFS general substrate transporter like domains"/>
    <property type="match status" value="2"/>
</dbReference>
<evidence type="ECO:0000256" key="1">
    <source>
        <dbReference type="ARBA" id="ARBA00004429"/>
    </source>
</evidence>
<sequence>MVLDKKSPLFYYNVTTFLYFCIAGIVSTFYYPFLSQAAGLTLAQVSRVTAFGAGFSLAAQPLLSYLFSRARNKKRFMFAYLMSLFGLCVLFLVIRPGFIYWFAAAYGCFGVPLIGTYEIYIEKIADQKGYPYDKIRKWGSVGMGCLTLAGGTIISLFSFRGLHLLAILLLSACALIIWKKFEDVTESERAEKIRFADIFKNRRVNVLYLMSFLGIGSYVGCDFAFSSYLTGITGNLLLSNQLFSLSTGLKIFSEFLCFIAIGKFFRNYDVKKSFLLVFVFSGLRFLCISTGIIPVVILGDLLHGIVFPLFLTVIFQYLHLLAEDRLVSSCYGIVSMLMFGFSNFIFPPLFSAIQESLGYAMIYRVNVGFALTTIVIGWIFLPSAKRPGFSPEVSEEIY</sequence>
<dbReference type="Proteomes" id="UP000712157">
    <property type="component" value="Unassembled WGS sequence"/>
</dbReference>
<evidence type="ECO:0000256" key="3">
    <source>
        <dbReference type="ARBA" id="ARBA00022475"/>
    </source>
</evidence>
<feature type="transmembrane region" description="Helical" evidence="8">
    <location>
        <begin position="138"/>
        <end position="156"/>
    </location>
</feature>
<feature type="transmembrane region" description="Helical" evidence="8">
    <location>
        <begin position="76"/>
        <end position="93"/>
    </location>
</feature>
<feature type="transmembrane region" description="Helical" evidence="8">
    <location>
        <begin position="45"/>
        <end position="67"/>
    </location>
</feature>
<comment type="caution">
    <text evidence="10">The sequence shown here is derived from an EMBL/GenBank/DDBJ whole genome shotgun (WGS) entry which is preliminary data.</text>
</comment>
<protein>
    <submittedName>
        <fullName evidence="10">MFS transporter</fullName>
    </submittedName>
</protein>
<evidence type="ECO:0000313" key="10">
    <source>
        <dbReference type="EMBL" id="MBU9735005.1"/>
    </source>
</evidence>